<protein>
    <submittedName>
        <fullName evidence="1">Uncharacterized protein</fullName>
    </submittedName>
</protein>
<evidence type="ECO:0000313" key="2">
    <source>
        <dbReference type="Proteomes" id="UP000018031"/>
    </source>
</evidence>
<dbReference type="EMBL" id="BAOU01000069">
    <property type="protein sequence ID" value="GAD06204.1"/>
    <property type="molecule type" value="Genomic_DNA"/>
</dbReference>
<evidence type="ECO:0000313" key="1">
    <source>
        <dbReference type="EMBL" id="GAD06204.1"/>
    </source>
</evidence>
<comment type="caution">
    <text evidence="1">The sequence shown here is derived from an EMBL/GenBank/DDBJ whole genome shotgun (WGS) entry which is preliminary data.</text>
</comment>
<reference evidence="2" key="1">
    <citation type="journal article" date="2013" name="Genome">
        <title>Draft Genome Sequences of Porphyromonas crevioricanis JCM 15906T and Porphyromonas cansulci JCM 13913T Isolated from a Canine Oral Cavity.</title>
        <authorList>
            <person name="Sakamoto M."/>
            <person name="Tanaka N."/>
            <person name="Shiwa Y."/>
            <person name="Yoshikawa H."/>
            <person name="Ohkuma M."/>
        </authorList>
    </citation>
    <scope>NUCLEOTIDE SEQUENCE [LARGE SCALE GENOMIC DNA]</scope>
    <source>
        <strain evidence="2">JCM 15906</strain>
    </source>
</reference>
<gene>
    <name evidence="1" type="ORF">PORCRE_1927</name>
</gene>
<name>T1DU28_9PORP</name>
<proteinExistence type="predicted"/>
<dbReference type="AlphaFoldDB" id="T1DU28"/>
<sequence>MAELVDALVSNTNDSNIVPVRSRLRARLKRLPFQHRKGSLFVTFYHILRHTLKEFFFRPLCTVSFFTSSASRLSGYSFVNSSILFWSF</sequence>
<reference evidence="1 2" key="2">
    <citation type="journal article" date="2013" name="Genome Announc.">
        <title>Draft Genome Sequences of Porphyromonas crevioricanis JCM 15906T and Porphyromonas cansulci JCM 13913T Isolated from a Canine Oral Cavity.</title>
        <authorList>
            <person name="Sakamoto M."/>
            <person name="Tanaka N."/>
            <person name="Shiwa Y."/>
            <person name="Yoshikawa H."/>
            <person name="Ohkuma M."/>
        </authorList>
    </citation>
    <scope>NUCLEOTIDE SEQUENCE [LARGE SCALE GENOMIC DNA]</scope>
    <source>
        <strain evidence="1 2">JCM 15906</strain>
    </source>
</reference>
<accession>T1DU28</accession>
<dbReference type="Proteomes" id="UP000018031">
    <property type="component" value="Unassembled WGS sequence"/>
</dbReference>
<organism evidence="1 2">
    <name type="scientific">Porphyromonas crevioricanis JCM 15906</name>
    <dbReference type="NCBI Taxonomy" id="1305617"/>
    <lineage>
        <taxon>Bacteria</taxon>
        <taxon>Pseudomonadati</taxon>
        <taxon>Bacteroidota</taxon>
        <taxon>Bacteroidia</taxon>
        <taxon>Bacteroidales</taxon>
        <taxon>Porphyromonadaceae</taxon>
        <taxon>Porphyromonas</taxon>
    </lineage>
</organism>